<evidence type="ECO:0000313" key="1">
    <source>
        <dbReference type="EMBL" id="WFD24622.1"/>
    </source>
</evidence>
<evidence type="ECO:0000313" key="2">
    <source>
        <dbReference type="Proteomes" id="UP001214415"/>
    </source>
</evidence>
<reference evidence="1" key="1">
    <citation type="submission" date="2023-03" db="EMBL/GenBank/DDBJ databases">
        <title>Mating type loci evolution in Malassezia.</title>
        <authorList>
            <person name="Coelho M.A."/>
        </authorList>
    </citation>
    <scope>NUCLEOTIDE SEQUENCE</scope>
    <source>
        <strain evidence="1">CBS 12830</strain>
    </source>
</reference>
<sequence>MSWLGRRPALYRSALASVSPLRASVPARAFTSRMGTEKHKGVRTLSTTVSLGFSLLGLFSARSVSDVLGTSESSSIVREASPAAMIKQPYTLVFVSSTEWGVPRDKWQSWILYFREAGYDCIDLKVECPSERPEGKTPQELLAARTFMSLTLEIAEQVRLSSLQRQPVLFLRGSADTVMPSYLGQGGLFTSTRNPMSGLVLLHPTSKEALQQGDWPSGTPVLVVPEGSNASSWEGVVPARNAKVLGDEWHEKEGLIKEVENWLRYQGL</sequence>
<organism evidence="1 2">
    <name type="scientific">Malassezia equina</name>
    <dbReference type="NCBI Taxonomy" id="1381935"/>
    <lineage>
        <taxon>Eukaryota</taxon>
        <taxon>Fungi</taxon>
        <taxon>Dikarya</taxon>
        <taxon>Basidiomycota</taxon>
        <taxon>Ustilaginomycotina</taxon>
        <taxon>Malasseziomycetes</taxon>
        <taxon>Malasseziales</taxon>
        <taxon>Malasseziaceae</taxon>
        <taxon>Malassezia</taxon>
    </lineage>
</organism>
<protein>
    <submittedName>
        <fullName evidence="1">Uncharacterized protein</fullName>
    </submittedName>
</protein>
<keyword evidence="2" id="KW-1185">Reference proteome</keyword>
<proteinExistence type="predicted"/>
<dbReference type="Proteomes" id="UP001214415">
    <property type="component" value="Chromosome 7"/>
</dbReference>
<name>A0AAF0J0D4_9BASI</name>
<accession>A0AAF0J0D4</accession>
<dbReference type="AlphaFoldDB" id="A0AAF0J0D4"/>
<dbReference type="EMBL" id="CP119906">
    <property type="protein sequence ID" value="WFD24622.1"/>
    <property type="molecule type" value="Genomic_DNA"/>
</dbReference>
<gene>
    <name evidence="1" type="ORF">MEQU1_003325</name>
</gene>